<reference evidence="3" key="1">
    <citation type="submission" date="2024-05" db="EMBL/GenBank/DDBJ databases">
        <authorList>
            <person name="Cai S.Y."/>
            <person name="Jin L.M."/>
            <person name="Li H.R."/>
        </authorList>
    </citation>
    <scope>NUCLEOTIDE SEQUENCE</scope>
    <source>
        <strain evidence="3">A5-74</strain>
    </source>
</reference>
<organism evidence="3">
    <name type="scientific">Nakamurella sp. A5-74</name>
    <dbReference type="NCBI Taxonomy" id="3158264"/>
    <lineage>
        <taxon>Bacteria</taxon>
        <taxon>Bacillati</taxon>
        <taxon>Actinomycetota</taxon>
        <taxon>Actinomycetes</taxon>
        <taxon>Nakamurellales</taxon>
        <taxon>Nakamurellaceae</taxon>
        <taxon>Nakamurella</taxon>
    </lineage>
</organism>
<evidence type="ECO:0000313" key="3">
    <source>
        <dbReference type="EMBL" id="XCG62639.1"/>
    </source>
</evidence>
<feature type="transmembrane region" description="Helical" evidence="2">
    <location>
        <begin position="389"/>
        <end position="409"/>
    </location>
</feature>
<feature type="transmembrane region" description="Helical" evidence="2">
    <location>
        <begin position="182"/>
        <end position="202"/>
    </location>
</feature>
<proteinExistence type="predicted"/>
<accession>A0AAU8DKY3</accession>
<feature type="transmembrane region" description="Helical" evidence="2">
    <location>
        <begin position="232"/>
        <end position="249"/>
    </location>
</feature>
<feature type="compositionally biased region" description="Pro residues" evidence="1">
    <location>
        <begin position="44"/>
        <end position="58"/>
    </location>
</feature>
<name>A0AAU8DKY3_9ACTN</name>
<feature type="transmembrane region" description="Helical" evidence="2">
    <location>
        <begin position="359"/>
        <end position="377"/>
    </location>
</feature>
<gene>
    <name evidence="3" type="ORF">ABLG96_15565</name>
</gene>
<dbReference type="AlphaFoldDB" id="A0AAU8DKY3"/>
<feature type="compositionally biased region" description="Low complexity" evidence="1">
    <location>
        <begin position="23"/>
        <end position="34"/>
    </location>
</feature>
<feature type="transmembrane region" description="Helical" evidence="2">
    <location>
        <begin position="279"/>
        <end position="301"/>
    </location>
</feature>
<sequence>MTKPPTEPDTAVLPTDERREPPDAASPAHDAPADTQLADTQPIDPRPPGPPPADPPTAGPLRERWRSWIPTVAWSVPLFAVVLVVHGLIAGAPSALVWSAGAGNIECIAKLGWSQFFQRCHQVGAPFGSPLLIGLPQTYVGAWLSYLPGIDAWRAYKIVTALCCAAGFAGTVALFRRWSVPVWLAAIGAALYLTSPTLIGLAPFTFTFHGYAQLPLYLWLLLLSLDGFAAGRRLVPAVLAVATCLLAVWTDGYSFIGTMVVIVVVGLGWLLSRQLPWRIRLIGSATWAAALLGSVGLYLVYVPSGGIDLRVGISAFRYLGLDGLTLLLPGPSIWYSSRAPWRSTLLNLWGDGSNQTTNFLGLFAVALVAVAVAFGLLRPRTAAGRERLTLALAGLACLVLAFGPALKFANTKIPITPSYDVPLSETRMWLPTALLYEHVPGFTEIRATYRIFAVTRFALIALAIVGLAAVWRSRARWFAPALALLLALEGSVNPIKQIRSNEASYALVGSLRSGVLADLQTLIRPTETVLLLPGSNDFLATALIPFTGASSFNIGVDKNFALAQAAWPPAVKQVITDYQRGNIATSGCALLHSGTADVIVLEFVPMGAGVRTATPDVALQAKAERIAAAGEAAGTFTVLRTGTALSLKAGPSC</sequence>
<evidence type="ECO:0008006" key="4">
    <source>
        <dbReference type="Google" id="ProtNLM"/>
    </source>
</evidence>
<feature type="transmembrane region" description="Helical" evidence="2">
    <location>
        <begin position="155"/>
        <end position="175"/>
    </location>
</feature>
<evidence type="ECO:0000256" key="1">
    <source>
        <dbReference type="SAM" id="MobiDB-lite"/>
    </source>
</evidence>
<dbReference type="EMBL" id="CP159218">
    <property type="protein sequence ID" value="XCG62639.1"/>
    <property type="molecule type" value="Genomic_DNA"/>
</dbReference>
<evidence type="ECO:0000256" key="2">
    <source>
        <dbReference type="SAM" id="Phobius"/>
    </source>
</evidence>
<feature type="region of interest" description="Disordered" evidence="1">
    <location>
        <begin position="1"/>
        <end position="61"/>
    </location>
</feature>
<feature type="transmembrane region" description="Helical" evidence="2">
    <location>
        <begin position="68"/>
        <end position="89"/>
    </location>
</feature>
<keyword evidence="2" id="KW-1133">Transmembrane helix</keyword>
<keyword evidence="2" id="KW-0812">Transmembrane</keyword>
<protein>
    <recommendedName>
        <fullName evidence="4">YfhO family protein</fullName>
    </recommendedName>
</protein>
<dbReference type="RefSeq" id="WP_353648254.1">
    <property type="nucleotide sequence ID" value="NZ_CP159218.1"/>
</dbReference>
<feature type="transmembrane region" description="Helical" evidence="2">
    <location>
        <begin position="449"/>
        <end position="471"/>
    </location>
</feature>
<feature type="transmembrane region" description="Helical" evidence="2">
    <location>
        <begin position="208"/>
        <end position="225"/>
    </location>
</feature>
<keyword evidence="2" id="KW-0472">Membrane</keyword>